<keyword evidence="6" id="KW-1185">Reference proteome</keyword>
<feature type="transmembrane region" description="Helical" evidence="3">
    <location>
        <begin position="20"/>
        <end position="43"/>
    </location>
</feature>
<organism evidence="5 6">
    <name type="scientific">Planobispora siamensis</name>
    <dbReference type="NCBI Taxonomy" id="936338"/>
    <lineage>
        <taxon>Bacteria</taxon>
        <taxon>Bacillati</taxon>
        <taxon>Actinomycetota</taxon>
        <taxon>Actinomycetes</taxon>
        <taxon>Streptosporangiales</taxon>
        <taxon>Streptosporangiaceae</taxon>
        <taxon>Planobispora</taxon>
    </lineage>
</organism>
<proteinExistence type="inferred from homology"/>
<gene>
    <name evidence="5" type="ORF">Psi01_10110</name>
</gene>
<dbReference type="Pfam" id="PF01145">
    <property type="entry name" value="Band_7"/>
    <property type="match status" value="1"/>
</dbReference>
<evidence type="ECO:0000256" key="2">
    <source>
        <dbReference type="SAM" id="MobiDB-lite"/>
    </source>
</evidence>
<dbReference type="PANTHER" id="PTHR10264:SF19">
    <property type="entry name" value="AT06885P-RELATED"/>
    <property type="match status" value="1"/>
</dbReference>
<dbReference type="InterPro" id="IPR043202">
    <property type="entry name" value="Band-7_stomatin-like"/>
</dbReference>
<dbReference type="EMBL" id="BOOJ01000010">
    <property type="protein sequence ID" value="GIH90381.1"/>
    <property type="molecule type" value="Genomic_DNA"/>
</dbReference>
<dbReference type="InterPro" id="IPR001972">
    <property type="entry name" value="Stomatin_HflK_fam"/>
</dbReference>
<dbReference type="AlphaFoldDB" id="A0A8J3SD51"/>
<evidence type="ECO:0000313" key="5">
    <source>
        <dbReference type="EMBL" id="GIH90381.1"/>
    </source>
</evidence>
<dbReference type="RefSeq" id="WP_204062741.1">
    <property type="nucleotide sequence ID" value="NZ_BOOJ01000010.1"/>
</dbReference>
<feature type="region of interest" description="Disordered" evidence="2">
    <location>
        <begin position="199"/>
        <end position="225"/>
    </location>
</feature>
<dbReference type="Pfam" id="PF25991">
    <property type="entry name" value="KhtT_N"/>
    <property type="match status" value="1"/>
</dbReference>
<dbReference type="InterPro" id="IPR058776">
    <property type="entry name" value="KhtT-like_N"/>
</dbReference>
<dbReference type="InterPro" id="IPR036013">
    <property type="entry name" value="Band_7/SPFH_dom_sf"/>
</dbReference>
<dbReference type="GO" id="GO:0005886">
    <property type="term" value="C:plasma membrane"/>
    <property type="evidence" value="ECO:0007669"/>
    <property type="project" value="InterPro"/>
</dbReference>
<evidence type="ECO:0000256" key="3">
    <source>
        <dbReference type="SAM" id="Phobius"/>
    </source>
</evidence>
<comment type="caution">
    <text evidence="5">The sequence shown here is derived from an EMBL/GenBank/DDBJ whole genome shotgun (WGS) entry which is preliminary data.</text>
</comment>
<comment type="similarity">
    <text evidence="1">Belongs to the band 7/mec-2 family.</text>
</comment>
<dbReference type="Gene3D" id="3.30.479.30">
    <property type="entry name" value="Band 7 domain"/>
    <property type="match status" value="1"/>
</dbReference>
<dbReference type="PRINTS" id="PR00721">
    <property type="entry name" value="STOMATIN"/>
</dbReference>
<keyword evidence="3" id="KW-1133">Transmembrane helix</keyword>
<keyword evidence="3" id="KW-0812">Transmembrane</keyword>
<dbReference type="SUPFAM" id="SSF117892">
    <property type="entry name" value="Band 7/SPFH domain"/>
    <property type="match status" value="1"/>
</dbReference>
<feature type="domain" description="Band 7" evidence="4">
    <location>
        <begin position="37"/>
        <end position="202"/>
    </location>
</feature>
<accession>A0A8J3SD51</accession>
<dbReference type="InterPro" id="IPR001107">
    <property type="entry name" value="Band_7"/>
</dbReference>
<protein>
    <recommendedName>
        <fullName evidence="4">Band 7 domain-containing protein</fullName>
    </recommendedName>
</protein>
<name>A0A8J3SD51_9ACTN</name>
<reference evidence="5 6" key="1">
    <citation type="submission" date="2021-01" db="EMBL/GenBank/DDBJ databases">
        <title>Whole genome shotgun sequence of Planobispora siamensis NBRC 107568.</title>
        <authorList>
            <person name="Komaki H."/>
            <person name="Tamura T."/>
        </authorList>
    </citation>
    <scope>NUCLEOTIDE SEQUENCE [LARGE SCALE GENOMIC DNA]</scope>
    <source>
        <strain evidence="5 6">NBRC 107568</strain>
    </source>
</reference>
<dbReference type="SMART" id="SM00244">
    <property type="entry name" value="PHB"/>
    <property type="match status" value="1"/>
</dbReference>
<dbReference type="PANTHER" id="PTHR10264">
    <property type="entry name" value="BAND 7 PROTEIN-RELATED"/>
    <property type="match status" value="1"/>
</dbReference>
<evidence type="ECO:0000259" key="4">
    <source>
        <dbReference type="SMART" id="SM00244"/>
    </source>
</evidence>
<evidence type="ECO:0000313" key="6">
    <source>
        <dbReference type="Proteomes" id="UP000619788"/>
    </source>
</evidence>
<dbReference type="Proteomes" id="UP000619788">
    <property type="component" value="Unassembled WGS sequence"/>
</dbReference>
<sequence length="317" mass="33599">MTVLSTGPQAGLAVEVLPAWVVAGTLVLAGIAAVAVFTVRVLASDERLVLSRRGRPARVGGPGVVFTLPVLERGVRVSLRPICLDLLWLEAETRDGVAVTVSGAVLASVRDPIRYGAAGDSVQPALIALVEAEVRRYVAGCELAELAAPPGDRRRNLPSVITAGTRKWGVEVTGVDVHRIEVPLSAGLIHWAEAFTASPRQNGPAAPPRHDGSTAAASRSRERRNTMEINRTTVPGIGALHHFTTRSGHRFSVLADDTADQLCLMVYGSVDPDTPVQSIVMERDEAGQVAEVLQVRPLADRIADLEHRLTSLTGGAP</sequence>
<evidence type="ECO:0000256" key="1">
    <source>
        <dbReference type="ARBA" id="ARBA00008164"/>
    </source>
</evidence>
<keyword evidence="3" id="KW-0472">Membrane</keyword>